<evidence type="ECO:0000313" key="3">
    <source>
        <dbReference type="EMBL" id="KAK7524697.1"/>
    </source>
</evidence>
<organism evidence="3 4">
    <name type="scientific">Phyllosticta citriasiana</name>
    <dbReference type="NCBI Taxonomy" id="595635"/>
    <lineage>
        <taxon>Eukaryota</taxon>
        <taxon>Fungi</taxon>
        <taxon>Dikarya</taxon>
        <taxon>Ascomycota</taxon>
        <taxon>Pezizomycotina</taxon>
        <taxon>Dothideomycetes</taxon>
        <taxon>Dothideomycetes incertae sedis</taxon>
        <taxon>Botryosphaeriales</taxon>
        <taxon>Phyllostictaceae</taxon>
        <taxon>Phyllosticta</taxon>
    </lineage>
</organism>
<feature type="transmembrane region" description="Helical" evidence="2">
    <location>
        <begin position="86"/>
        <end position="106"/>
    </location>
</feature>
<keyword evidence="4" id="KW-1185">Reference proteome</keyword>
<comment type="caution">
    <text evidence="3">The sequence shown here is derived from an EMBL/GenBank/DDBJ whole genome shotgun (WGS) entry which is preliminary data.</text>
</comment>
<evidence type="ECO:0000256" key="2">
    <source>
        <dbReference type="SAM" id="Phobius"/>
    </source>
</evidence>
<evidence type="ECO:0000256" key="1">
    <source>
        <dbReference type="SAM" id="MobiDB-lite"/>
    </source>
</evidence>
<keyword evidence="2" id="KW-0812">Transmembrane</keyword>
<reference evidence="3 4" key="1">
    <citation type="submission" date="2024-04" db="EMBL/GenBank/DDBJ databases">
        <title>Phyllosticta paracitricarpa is synonymous to the EU quarantine fungus P. citricarpa based on phylogenomic analyses.</title>
        <authorList>
            <consortium name="Lawrence Berkeley National Laboratory"/>
            <person name="Van Ingen-Buijs V.A."/>
            <person name="Van Westerhoven A.C."/>
            <person name="Haridas S."/>
            <person name="Skiadas P."/>
            <person name="Martin F."/>
            <person name="Groenewald J.Z."/>
            <person name="Crous P.W."/>
            <person name="Seidl M.F."/>
        </authorList>
    </citation>
    <scope>NUCLEOTIDE SEQUENCE [LARGE SCALE GENOMIC DNA]</scope>
    <source>
        <strain evidence="3 4">CBS 123371</strain>
    </source>
</reference>
<gene>
    <name evidence="3" type="ORF">IWZ03DRAFT_31082</name>
</gene>
<feature type="transmembrane region" description="Helical" evidence="2">
    <location>
        <begin position="347"/>
        <end position="365"/>
    </location>
</feature>
<feature type="transmembrane region" description="Helical" evidence="2">
    <location>
        <begin position="118"/>
        <end position="146"/>
    </location>
</feature>
<dbReference type="Proteomes" id="UP001363622">
    <property type="component" value="Unassembled WGS sequence"/>
</dbReference>
<feature type="region of interest" description="Disordered" evidence="1">
    <location>
        <begin position="380"/>
        <end position="405"/>
    </location>
</feature>
<feature type="transmembrane region" description="Helical" evidence="2">
    <location>
        <begin position="239"/>
        <end position="261"/>
    </location>
</feature>
<feature type="transmembrane region" description="Helical" evidence="2">
    <location>
        <begin position="166"/>
        <end position="189"/>
    </location>
</feature>
<evidence type="ECO:0000313" key="4">
    <source>
        <dbReference type="Proteomes" id="UP001363622"/>
    </source>
</evidence>
<protein>
    <submittedName>
        <fullName evidence="3">Uncharacterized protein</fullName>
    </submittedName>
</protein>
<proteinExistence type="predicted"/>
<accession>A0ABR1L350</accession>
<sequence>MPNLTLSTTVLLPGLLAAAVYGILVCSFNNGLMPNITAHAMRGDLNIPGSDVPLKKHYTGIGPIDQQLVFLQIFFWPVTSGSSPRLILQGIHFVGQAGAYWAVMVLEAMRTGNQGRIITFTTIFGLLYQNLSLAITIPIWGMLYLLTKRQRPTSALPVALSLPTPSIAALPPAIFLGLSIPSIAMALPAPTVVSHDFHQTAVALWQPFPLWISLSWYALRPLFATRATTERLSAPGKTYAALTRLHVFALSLAVTSHVAALTLSLGTLLAPSAFAPHIVLAFEPLAVFVPRPTAPGVTLPMNEGVLRFLQWDETVSCAAALVWAGAVYRGDTREKGSFFAGLLGRSLLWTVVGGPAAAVVALVWARDEIVLCGAVDEAKEKEKGNVKVQAGGGGGTQGKTPKKGR</sequence>
<feature type="transmembrane region" description="Helical" evidence="2">
    <location>
        <begin position="201"/>
        <end position="219"/>
    </location>
</feature>
<dbReference type="EMBL" id="JBBPHU010000001">
    <property type="protein sequence ID" value="KAK7524697.1"/>
    <property type="molecule type" value="Genomic_DNA"/>
</dbReference>
<name>A0ABR1L350_9PEZI</name>
<keyword evidence="2" id="KW-0472">Membrane</keyword>
<keyword evidence="2" id="KW-1133">Transmembrane helix</keyword>